<feature type="compositionally biased region" description="Low complexity" evidence="1">
    <location>
        <begin position="190"/>
        <end position="209"/>
    </location>
</feature>
<evidence type="ECO:0000313" key="2">
    <source>
        <dbReference type="EMBL" id="CAK0814526.1"/>
    </source>
</evidence>
<comment type="caution">
    <text evidence="2">The sequence shown here is derived from an EMBL/GenBank/DDBJ whole genome shotgun (WGS) entry which is preliminary data.</text>
</comment>
<organism evidence="2 3">
    <name type="scientific">Prorocentrum cordatum</name>
    <dbReference type="NCBI Taxonomy" id="2364126"/>
    <lineage>
        <taxon>Eukaryota</taxon>
        <taxon>Sar</taxon>
        <taxon>Alveolata</taxon>
        <taxon>Dinophyceae</taxon>
        <taxon>Prorocentrales</taxon>
        <taxon>Prorocentraceae</taxon>
        <taxon>Prorocentrum</taxon>
    </lineage>
</organism>
<feature type="compositionally biased region" description="Low complexity" evidence="1">
    <location>
        <begin position="64"/>
        <end position="75"/>
    </location>
</feature>
<accession>A0ABN9R6Q7</accession>
<name>A0ABN9R6Q7_9DINO</name>
<sequence>MKDSTGIPVNVHVFAVSYVSQGGLPAFKVGVLEVSDSDSMLLPNLGRLAETRQLRRRGHRPKQNAGDSSGSSNGSSSGGDLGALDLEQSLGSDAPGSTFYNDFEGDAPAFWFDALSAGYEILCFSDSFQHCFGTCEGSVFFVARRLCGRGSGPRVDGRVVRRQSGRRRGWRSGRAQGREVSGLGQDEPTRPVCGVGPGGVCRAPGPDRG</sequence>
<dbReference type="EMBL" id="CAUYUJ010005669">
    <property type="protein sequence ID" value="CAK0814526.1"/>
    <property type="molecule type" value="Genomic_DNA"/>
</dbReference>
<gene>
    <name evidence="2" type="ORF">PCOR1329_LOCUS18107</name>
</gene>
<keyword evidence="3" id="KW-1185">Reference proteome</keyword>
<dbReference type="Proteomes" id="UP001189429">
    <property type="component" value="Unassembled WGS sequence"/>
</dbReference>
<evidence type="ECO:0000256" key="1">
    <source>
        <dbReference type="SAM" id="MobiDB-lite"/>
    </source>
</evidence>
<feature type="region of interest" description="Disordered" evidence="1">
    <location>
        <begin position="164"/>
        <end position="209"/>
    </location>
</feature>
<evidence type="ECO:0000313" key="3">
    <source>
        <dbReference type="Proteomes" id="UP001189429"/>
    </source>
</evidence>
<proteinExistence type="predicted"/>
<feature type="region of interest" description="Disordered" evidence="1">
    <location>
        <begin position="52"/>
        <end position="87"/>
    </location>
</feature>
<protein>
    <submittedName>
        <fullName evidence="2">Uncharacterized protein</fullName>
    </submittedName>
</protein>
<reference evidence="2" key="1">
    <citation type="submission" date="2023-10" db="EMBL/GenBank/DDBJ databases">
        <authorList>
            <person name="Chen Y."/>
            <person name="Shah S."/>
            <person name="Dougan E. K."/>
            <person name="Thang M."/>
            <person name="Chan C."/>
        </authorList>
    </citation>
    <scope>NUCLEOTIDE SEQUENCE [LARGE SCALE GENOMIC DNA]</scope>
</reference>